<protein>
    <recommendedName>
        <fullName evidence="3">DNA-binding protein</fullName>
    </recommendedName>
</protein>
<dbReference type="EMBL" id="JAUFRC010000001">
    <property type="protein sequence ID" value="MDN3711189.1"/>
    <property type="molecule type" value="Genomic_DNA"/>
</dbReference>
<evidence type="ECO:0000313" key="2">
    <source>
        <dbReference type="Proteomes" id="UP001243846"/>
    </source>
</evidence>
<name>A0ABT8D7F3_9RHOB</name>
<accession>A0ABT8D7F3</accession>
<evidence type="ECO:0000313" key="1">
    <source>
        <dbReference type="EMBL" id="MDN3711189.1"/>
    </source>
</evidence>
<evidence type="ECO:0008006" key="3">
    <source>
        <dbReference type="Google" id="ProtNLM"/>
    </source>
</evidence>
<dbReference type="Proteomes" id="UP001243846">
    <property type="component" value="Unassembled WGS sequence"/>
</dbReference>
<comment type="caution">
    <text evidence="1">The sequence shown here is derived from an EMBL/GenBank/DDBJ whole genome shotgun (WGS) entry which is preliminary data.</text>
</comment>
<keyword evidence="2" id="KW-1185">Reference proteome</keyword>
<organism evidence="1 2">
    <name type="scientific">Paracoccus cavernae</name>
    <dbReference type="NCBI Taxonomy" id="1571207"/>
    <lineage>
        <taxon>Bacteria</taxon>
        <taxon>Pseudomonadati</taxon>
        <taxon>Pseudomonadota</taxon>
        <taxon>Alphaproteobacteria</taxon>
        <taxon>Rhodobacterales</taxon>
        <taxon>Paracoccaceae</taxon>
        <taxon>Paracoccus</taxon>
    </lineage>
</organism>
<reference evidence="2" key="1">
    <citation type="journal article" date="2019" name="Int. J. Syst. Evol. Microbiol.">
        <title>The Global Catalogue of Microorganisms (GCM) 10K type strain sequencing project: providing services to taxonomists for standard genome sequencing and annotation.</title>
        <authorList>
            <consortium name="The Broad Institute Genomics Platform"/>
            <consortium name="The Broad Institute Genome Sequencing Center for Infectious Disease"/>
            <person name="Wu L."/>
            <person name="Ma J."/>
        </authorList>
    </citation>
    <scope>NUCLEOTIDE SEQUENCE [LARGE SCALE GENOMIC DNA]</scope>
    <source>
        <strain evidence="2">CECT 8482</strain>
    </source>
</reference>
<sequence length="146" mass="15853">MTFPVGEVEVLQEDVENAIPYEKVANYLGASVRQVQMLYGAGMIMPLFPPAGAGSVRRLVFGKRHLDAFLDQVSQADVLDEEAADGFATIAVACQRIGMMTPDLIDAVFAGRIRGRRDPSLSGFAALKVRLDDVRRLKAATEIQTA</sequence>
<proteinExistence type="predicted"/>
<dbReference type="RefSeq" id="WP_377731518.1">
    <property type="nucleotide sequence ID" value="NZ_JBHSVP010000001.1"/>
</dbReference>
<gene>
    <name evidence="1" type="ORF">QWZ10_03955</name>
</gene>